<feature type="domain" description="PPIase cyclophilin-type" evidence="5">
    <location>
        <begin position="100"/>
        <end position="284"/>
    </location>
</feature>
<evidence type="ECO:0000256" key="3">
    <source>
        <dbReference type="ARBA" id="ARBA00023235"/>
    </source>
</evidence>
<dbReference type="GO" id="GO:0006457">
    <property type="term" value="P:protein folding"/>
    <property type="evidence" value="ECO:0007669"/>
    <property type="project" value="TreeGrafter"/>
</dbReference>
<keyword evidence="2 4" id="KW-0697">Rotamase</keyword>
<dbReference type="EC" id="5.2.1.8" evidence="4"/>
<dbReference type="Pfam" id="PF00160">
    <property type="entry name" value="Pro_isomerase"/>
    <property type="match status" value="1"/>
</dbReference>
<protein>
    <recommendedName>
        <fullName evidence="4">Peptidyl-prolyl cis-trans isomerase</fullName>
        <shortName evidence="4">PPIase</shortName>
        <ecNumber evidence="4">5.2.1.8</ecNumber>
    </recommendedName>
</protein>
<dbReference type="GO" id="GO:0003755">
    <property type="term" value="F:peptidyl-prolyl cis-trans isomerase activity"/>
    <property type="evidence" value="ECO:0007669"/>
    <property type="project" value="UniProtKB-UniRule"/>
</dbReference>
<dbReference type="InterPro" id="IPR002130">
    <property type="entry name" value="Cyclophilin-type_PPIase_dom"/>
</dbReference>
<dbReference type="CDD" id="cd00317">
    <property type="entry name" value="cyclophilin"/>
    <property type="match status" value="1"/>
</dbReference>
<evidence type="ECO:0000256" key="2">
    <source>
        <dbReference type="ARBA" id="ARBA00023110"/>
    </source>
</evidence>
<comment type="caution">
    <text evidence="6">The sequence shown here is derived from an EMBL/GenBank/DDBJ whole genome shotgun (WGS) entry which is preliminary data.</text>
</comment>
<comment type="similarity">
    <text evidence="4">Belongs to the cyclophilin-type PPIase family.</text>
</comment>
<dbReference type="EMBL" id="JAAAIP010000020">
    <property type="protein sequence ID" value="KAG0329195.1"/>
    <property type="molecule type" value="Genomic_DNA"/>
</dbReference>
<keyword evidence="7" id="KW-1185">Reference proteome</keyword>
<evidence type="ECO:0000313" key="7">
    <source>
        <dbReference type="Proteomes" id="UP000738325"/>
    </source>
</evidence>
<dbReference type="InterPro" id="IPR029000">
    <property type="entry name" value="Cyclophilin-like_dom_sf"/>
</dbReference>
<dbReference type="PANTHER" id="PTHR11071">
    <property type="entry name" value="PEPTIDYL-PROLYL CIS-TRANS ISOMERASE"/>
    <property type="match status" value="1"/>
</dbReference>
<dbReference type="PANTHER" id="PTHR11071:SF561">
    <property type="entry name" value="PEPTIDYL-PROLYL CIS-TRANS ISOMERASE D-RELATED"/>
    <property type="match status" value="1"/>
</dbReference>
<comment type="function">
    <text evidence="4">PPIases accelerate the folding of proteins. It catalyzes the cis-trans isomerization of proline imidic peptide bonds in oligopeptides.</text>
</comment>
<sequence>MTHDKANGNDDISSNGASNNKTLVYLDIEIGDQGYKATSWDLYRRGQAFFATHGSLYGYEGMTLEELGSEDKHNLQEIYDSNPVLTQGGFITLNEPAPLPGGRLVVQLDMEGCPKTSQNFLNFIQSTFTNKVQEATYVNSRFFRVVKDHIIQGGDFTKNDGSGGFSSYPSVENPKPFADERNGLKKGAFKKAGVLAMANRGKNTNGSQFFFTIGEGPRWTKALEGNYVAFGQVVEEEGAACSLGPRSCGNMCVDGMALLDKLNKIPTDDEERPILAITIIGCGRL</sequence>
<keyword evidence="3 4" id="KW-0413">Isomerase</keyword>
<evidence type="ECO:0000256" key="4">
    <source>
        <dbReference type="RuleBase" id="RU363019"/>
    </source>
</evidence>
<dbReference type="GO" id="GO:0016018">
    <property type="term" value="F:cyclosporin A binding"/>
    <property type="evidence" value="ECO:0007669"/>
    <property type="project" value="TreeGrafter"/>
</dbReference>
<proteinExistence type="inferred from homology"/>
<accession>A0A9P6RU96</accession>
<dbReference type="AlphaFoldDB" id="A0A9P6RU96"/>
<dbReference type="Gene3D" id="2.40.100.10">
    <property type="entry name" value="Cyclophilin-like"/>
    <property type="match status" value="1"/>
</dbReference>
<dbReference type="OrthoDB" id="193499at2759"/>
<dbReference type="GO" id="GO:0005737">
    <property type="term" value="C:cytoplasm"/>
    <property type="evidence" value="ECO:0007669"/>
    <property type="project" value="TreeGrafter"/>
</dbReference>
<organism evidence="6 7">
    <name type="scientific">Dissophora globulifera</name>
    <dbReference type="NCBI Taxonomy" id="979702"/>
    <lineage>
        <taxon>Eukaryota</taxon>
        <taxon>Fungi</taxon>
        <taxon>Fungi incertae sedis</taxon>
        <taxon>Mucoromycota</taxon>
        <taxon>Mortierellomycotina</taxon>
        <taxon>Mortierellomycetes</taxon>
        <taxon>Mortierellales</taxon>
        <taxon>Mortierellaceae</taxon>
        <taxon>Dissophora</taxon>
    </lineage>
</organism>
<dbReference type="SUPFAM" id="SSF50891">
    <property type="entry name" value="Cyclophilin-like"/>
    <property type="match status" value="1"/>
</dbReference>
<evidence type="ECO:0000256" key="1">
    <source>
        <dbReference type="ARBA" id="ARBA00000971"/>
    </source>
</evidence>
<name>A0A9P6RU96_9FUNG</name>
<dbReference type="Proteomes" id="UP000738325">
    <property type="component" value="Unassembled WGS sequence"/>
</dbReference>
<gene>
    <name evidence="6" type="ORF">BGZ99_003085</name>
</gene>
<dbReference type="PROSITE" id="PS50072">
    <property type="entry name" value="CSA_PPIASE_2"/>
    <property type="match status" value="1"/>
</dbReference>
<dbReference type="PRINTS" id="PR00153">
    <property type="entry name" value="CSAPPISMRASE"/>
</dbReference>
<evidence type="ECO:0000259" key="5">
    <source>
        <dbReference type="PROSITE" id="PS50072"/>
    </source>
</evidence>
<evidence type="ECO:0000313" key="6">
    <source>
        <dbReference type="EMBL" id="KAG0329195.1"/>
    </source>
</evidence>
<comment type="catalytic activity">
    <reaction evidence="1 4">
        <text>[protein]-peptidylproline (omega=180) = [protein]-peptidylproline (omega=0)</text>
        <dbReference type="Rhea" id="RHEA:16237"/>
        <dbReference type="Rhea" id="RHEA-COMP:10747"/>
        <dbReference type="Rhea" id="RHEA-COMP:10748"/>
        <dbReference type="ChEBI" id="CHEBI:83833"/>
        <dbReference type="ChEBI" id="CHEBI:83834"/>
        <dbReference type="EC" id="5.2.1.8"/>
    </reaction>
</comment>
<reference evidence="6" key="1">
    <citation type="journal article" date="2020" name="Fungal Divers.">
        <title>Resolving the Mortierellaceae phylogeny through synthesis of multi-gene phylogenetics and phylogenomics.</title>
        <authorList>
            <person name="Vandepol N."/>
            <person name="Liber J."/>
            <person name="Desiro A."/>
            <person name="Na H."/>
            <person name="Kennedy M."/>
            <person name="Barry K."/>
            <person name="Grigoriev I.V."/>
            <person name="Miller A.N."/>
            <person name="O'Donnell K."/>
            <person name="Stajich J.E."/>
            <person name="Bonito G."/>
        </authorList>
    </citation>
    <scope>NUCLEOTIDE SEQUENCE</scope>
    <source>
        <strain evidence="6">REB-010B</strain>
    </source>
</reference>